<dbReference type="CDD" id="cd03801">
    <property type="entry name" value="GT4_PimA-like"/>
    <property type="match status" value="1"/>
</dbReference>
<dbReference type="InterPro" id="IPR050194">
    <property type="entry name" value="Glycosyltransferase_grp1"/>
</dbReference>
<keyword evidence="3" id="KW-0808">Transferase</keyword>
<evidence type="ECO:0000313" key="3">
    <source>
        <dbReference type="EMBL" id="RSI10897.1"/>
    </source>
</evidence>
<feature type="domain" description="Glycosyl transferase family 1" evidence="2">
    <location>
        <begin position="188"/>
        <end position="338"/>
    </location>
</feature>
<keyword evidence="3" id="KW-0328">Glycosyltransferase</keyword>
<evidence type="ECO:0000313" key="4">
    <source>
        <dbReference type="Proteomes" id="UP000269317"/>
    </source>
</evidence>
<dbReference type="EMBL" id="RJML01000003">
    <property type="protein sequence ID" value="RSI10897.1"/>
    <property type="molecule type" value="Genomic_DNA"/>
</dbReference>
<dbReference type="Pfam" id="PF00534">
    <property type="entry name" value="Glycos_transf_1"/>
    <property type="match status" value="1"/>
</dbReference>
<dbReference type="EC" id="2.4.1.291" evidence="3"/>
<dbReference type="RefSeq" id="WP_125340910.1">
    <property type="nucleotide sequence ID" value="NZ_CP076614.1"/>
</dbReference>
<proteinExistence type="predicted"/>
<sequence length="576" mass="66776">MGKSILFVSPTGTLDNGAERSITNLMVYLAQLDYNIFNVYPENGHPTHRAYRDKLQDAGVKLFPLTTVKWWWEEAPGNLLLSKEERVLFYQKNIQDIRDIISKNKIELVISNTANVFQGALAAACESVPHFWLIHEFPEREFAYYVDKFDFMLDNSEEVFAVQGNLKKSLEKIGNRNLKLQSFIPFTEISNESLGKGEQIRIVSVGLINENKNQMELLQAYLKLGRFDIPLIFIGDWEEEIKQECDEFIEKHSLTQVRFLGYRNLPWKEITSSDICVFNSKSESFSLVFIEAILKGVPTIVSDNLGYSTVRNIFNTGFVYPLGNIESLTETLENVIENFQNYKCAALETSQVAKQLYTIENCYKALLSRIEKSLSPVKNSLQAIELLLGSTLPNHSVFDIKKQFVTFFYSKLGENFSEENSLRFPLEYSDEIYVKLPSDVMRLRVDLSEIPSYYKNVKLQTYKKHEEIPIDFTNGIALADSLLFGKNDPQIHYNLESISETKFTFFYEMKDIFEPMREGSLLTELSELHLDNLSLQERIIQLEEQYQALNQQYHAIIGSRRWQLSTKIINFFRRKK</sequence>
<dbReference type="InterPro" id="IPR001296">
    <property type="entry name" value="Glyco_trans_1"/>
</dbReference>
<feature type="coiled-coil region" evidence="1">
    <location>
        <begin position="525"/>
        <end position="552"/>
    </location>
</feature>
<keyword evidence="1" id="KW-0175">Coiled coil</keyword>
<reference evidence="3 4" key="1">
    <citation type="submission" date="2018-11" db="EMBL/GenBank/DDBJ databases">
        <title>Species Designations Belie Phenotypic and Genotypic Heterogeneity in Oral Streptococci.</title>
        <authorList>
            <person name="Velsko I."/>
        </authorList>
    </citation>
    <scope>NUCLEOTIDE SEQUENCE [LARGE SCALE GENOMIC DNA]</scope>
    <source>
        <strain evidence="3 4">KLC03</strain>
    </source>
</reference>
<dbReference type="SUPFAM" id="SSF53756">
    <property type="entry name" value="UDP-Glycosyltransferase/glycogen phosphorylase"/>
    <property type="match status" value="1"/>
</dbReference>
<dbReference type="GO" id="GO:0016757">
    <property type="term" value="F:glycosyltransferase activity"/>
    <property type="evidence" value="ECO:0007669"/>
    <property type="project" value="UniProtKB-KW"/>
</dbReference>
<evidence type="ECO:0000256" key="1">
    <source>
        <dbReference type="SAM" id="Coils"/>
    </source>
</evidence>
<evidence type="ECO:0000259" key="2">
    <source>
        <dbReference type="Pfam" id="PF00534"/>
    </source>
</evidence>
<comment type="caution">
    <text evidence="3">The sequence shown here is derived from an EMBL/GenBank/DDBJ whole genome shotgun (WGS) entry which is preliminary data.</text>
</comment>
<dbReference type="Gene3D" id="3.40.50.2000">
    <property type="entry name" value="Glycogen Phosphorylase B"/>
    <property type="match status" value="2"/>
</dbReference>
<dbReference type="PANTHER" id="PTHR45947:SF3">
    <property type="entry name" value="SULFOQUINOVOSYL TRANSFERASE SQD2"/>
    <property type="match status" value="1"/>
</dbReference>
<dbReference type="AlphaFoldDB" id="A0A3R9G6D1"/>
<protein>
    <submittedName>
        <fullName evidence="3">N-acetylgalactosamine-N, N'-diacetylbacillosaminyl-diphospho-undecaprenol 4-alpha-N-acetylgalactosaminyltransferase</fullName>
        <ecNumber evidence="3">2.4.1.291</ecNumber>
    </submittedName>
</protein>
<organism evidence="3 4">
    <name type="scientific">Streptococcus sanguinis</name>
    <dbReference type="NCBI Taxonomy" id="1305"/>
    <lineage>
        <taxon>Bacteria</taxon>
        <taxon>Bacillati</taxon>
        <taxon>Bacillota</taxon>
        <taxon>Bacilli</taxon>
        <taxon>Lactobacillales</taxon>
        <taxon>Streptococcaceae</taxon>
        <taxon>Streptococcus</taxon>
    </lineage>
</organism>
<dbReference type="PANTHER" id="PTHR45947">
    <property type="entry name" value="SULFOQUINOVOSYL TRANSFERASE SQD2"/>
    <property type="match status" value="1"/>
</dbReference>
<dbReference type="Proteomes" id="UP000269317">
    <property type="component" value="Unassembled WGS sequence"/>
</dbReference>
<gene>
    <name evidence="3" type="primary">pglJ</name>
    <name evidence="3" type="ORF">D8887_04025</name>
</gene>
<name>A0A3R9G6D1_STRSA</name>
<accession>A0A3R9G6D1</accession>